<keyword evidence="8" id="KW-1185">Reference proteome</keyword>
<evidence type="ECO:0000313" key="8">
    <source>
        <dbReference type="Proteomes" id="UP000195208"/>
    </source>
</evidence>
<dbReference type="InterPro" id="IPR016999">
    <property type="entry name" value="SbnI-like"/>
</dbReference>
<keyword evidence="1" id="KW-0808">Transferase</keyword>
<keyword evidence="4" id="KW-0067">ATP-binding</keyword>
<dbReference type="PIRSF" id="PIRSF032543">
    <property type="entry name" value="UCP032543_ParB-like"/>
    <property type="match status" value="1"/>
</dbReference>
<accession>A0A2T4MDZ5</accession>
<comment type="caution">
    <text evidence="6">The sequence shown here is derived from an EMBL/GenBank/DDBJ whole genome shotgun (WGS) entry which is preliminary data.</text>
</comment>
<evidence type="ECO:0000256" key="1">
    <source>
        <dbReference type="ARBA" id="ARBA00022679"/>
    </source>
</evidence>
<reference evidence="6" key="2">
    <citation type="submission" date="2019-11" db="EMBL/GenBank/DDBJ databases">
        <title>Whole genome comparisons of Staphylococcus agnetis isolates from cattle and chickens.</title>
        <authorList>
            <person name="Rhoads D."/>
            <person name="Shwani A."/>
            <person name="Adkins P."/>
            <person name="Calcutt M."/>
            <person name="Middleton J."/>
        </authorList>
    </citation>
    <scope>NUCLEOTIDE SEQUENCE</scope>
    <source>
        <strain evidence="6">1387</strain>
    </source>
</reference>
<dbReference type="InterPro" id="IPR023098">
    <property type="entry name" value="SerK/SbnI_C"/>
</dbReference>
<dbReference type="SMART" id="SM00470">
    <property type="entry name" value="ParB"/>
    <property type="match status" value="1"/>
</dbReference>
<dbReference type="NCBIfam" id="NF033589">
    <property type="entry name" value="staphy_B_SbnI"/>
    <property type="match status" value="1"/>
</dbReference>
<dbReference type="RefSeq" id="WP_060552121.1">
    <property type="nucleotide sequence ID" value="NZ_CP009623.1"/>
</dbReference>
<evidence type="ECO:0000259" key="5">
    <source>
        <dbReference type="SMART" id="SM00470"/>
    </source>
</evidence>
<dbReference type="InterPro" id="IPR037953">
    <property type="entry name" value="SbnI-like_N"/>
</dbReference>
<dbReference type="Proteomes" id="UP000195208">
    <property type="component" value="Unassembled WGS sequence"/>
</dbReference>
<proteinExistence type="predicted"/>
<dbReference type="SUPFAM" id="SSF110849">
    <property type="entry name" value="ParB/Sulfiredoxin"/>
    <property type="match status" value="1"/>
</dbReference>
<gene>
    <name evidence="6" type="primary">sbnI</name>
    <name evidence="7" type="ORF">B9M88_04810</name>
    <name evidence="6" type="ORF">GLV84_02450</name>
</gene>
<dbReference type="GO" id="GO:0016301">
    <property type="term" value="F:kinase activity"/>
    <property type="evidence" value="ECO:0007669"/>
    <property type="project" value="UniProtKB-KW"/>
</dbReference>
<organism evidence="6 9">
    <name type="scientific">Staphylococcus agnetis</name>
    <dbReference type="NCBI Taxonomy" id="985762"/>
    <lineage>
        <taxon>Bacteria</taxon>
        <taxon>Bacillati</taxon>
        <taxon>Bacillota</taxon>
        <taxon>Bacilli</taxon>
        <taxon>Bacillales</taxon>
        <taxon>Staphylococcaceae</taxon>
        <taxon>Staphylococcus</taxon>
    </lineage>
</organism>
<dbReference type="InterPro" id="IPR036086">
    <property type="entry name" value="ParB/Sulfiredoxin_sf"/>
</dbReference>
<dbReference type="GO" id="GO:0005524">
    <property type="term" value="F:ATP binding"/>
    <property type="evidence" value="ECO:0007669"/>
    <property type="project" value="UniProtKB-KW"/>
</dbReference>
<keyword evidence="3" id="KW-0418">Kinase</keyword>
<dbReference type="InterPro" id="IPR003115">
    <property type="entry name" value="ParB_N"/>
</dbReference>
<evidence type="ECO:0000256" key="3">
    <source>
        <dbReference type="ARBA" id="ARBA00022777"/>
    </source>
</evidence>
<dbReference type="CDD" id="cd16388">
    <property type="entry name" value="SbnI_like_N"/>
    <property type="match status" value="1"/>
</dbReference>
<sequence>MKQMYQNLKLIPIDQIVLHETFEPCRLEKTKTSIEADQFIRHPILAIQIRSGKYMVIDGVHRYTSLKALGCQLVPVQIINETQYSIETWHHKVPFGNWWSHLQHDDALPWTTEIRSERPFITMCKGSYEQYLYRKDLGNEKFKAWDKVVESYTDACAVERVAHCEGVCTDDAYVMMKYQPLDIEEIETVVERGETVPAGVTRFNISGRCLNLQVPLKILKSHDKGSVHLAWYRFLKNKMMNTRCYTEKVYLVEQ</sequence>
<evidence type="ECO:0000313" key="6">
    <source>
        <dbReference type="EMBL" id="NJI01725.1"/>
    </source>
</evidence>
<dbReference type="AlphaFoldDB" id="A0A2T4MDZ5"/>
<dbReference type="Proteomes" id="UP000646308">
    <property type="component" value="Unassembled WGS sequence"/>
</dbReference>
<dbReference type="GeneID" id="57692869"/>
<protein>
    <submittedName>
        <fullName evidence="6">Bifunctional transcriptional regulator/O-phospho-L-serine synthase SbnI</fullName>
    </submittedName>
    <submittedName>
        <fullName evidence="7">Siderophore biosynthesis protein SbnI</fullName>
    </submittedName>
</protein>
<reference evidence="7 8" key="1">
    <citation type="submission" date="2017-04" db="EMBL/GenBank/DDBJ databases">
        <title>Staphylococcus agnetis, a potential pathogen in the broiler production.</title>
        <authorList>
            <person name="Poulsen L."/>
        </authorList>
    </citation>
    <scope>NUCLEOTIDE SEQUENCE [LARGE SCALE GENOMIC DNA]</scope>
    <source>
        <strain evidence="7 8">723_310714_2_2_spleen</strain>
    </source>
</reference>
<evidence type="ECO:0000256" key="2">
    <source>
        <dbReference type="ARBA" id="ARBA00022741"/>
    </source>
</evidence>
<dbReference type="Gene3D" id="3.30.1760.10">
    <property type="entry name" value="Conserved hypothetical protein from pyrococcus furiosus pfu- 392566-001, domain 2"/>
    <property type="match status" value="1"/>
</dbReference>
<dbReference type="OrthoDB" id="2380647at2"/>
<evidence type="ECO:0000313" key="9">
    <source>
        <dbReference type="Proteomes" id="UP000646308"/>
    </source>
</evidence>
<feature type="domain" description="ParB-like N-terminal" evidence="5">
    <location>
        <begin position="9"/>
        <end position="92"/>
    </location>
</feature>
<keyword evidence="2" id="KW-0547">Nucleotide-binding</keyword>
<evidence type="ECO:0000256" key="4">
    <source>
        <dbReference type="ARBA" id="ARBA00022840"/>
    </source>
</evidence>
<name>A0A2T4MDZ5_9STAP</name>
<dbReference type="EMBL" id="NEFX01000010">
    <property type="protein sequence ID" value="OTW31257.1"/>
    <property type="molecule type" value="Genomic_DNA"/>
</dbReference>
<evidence type="ECO:0000313" key="7">
    <source>
        <dbReference type="EMBL" id="OTW31257.1"/>
    </source>
</evidence>
<dbReference type="Gene3D" id="3.90.1530.10">
    <property type="entry name" value="Conserved hypothetical protein from pyrococcus furiosus pfu- 392566-001, ParB domain"/>
    <property type="match status" value="1"/>
</dbReference>
<dbReference type="EMBL" id="WMFL01000038">
    <property type="protein sequence ID" value="NJI01725.1"/>
    <property type="molecule type" value="Genomic_DNA"/>
</dbReference>
<dbReference type="KEGG" id="sagq:EP23_09730"/>